<proteinExistence type="predicted"/>
<comment type="caution">
    <text evidence="1">The sequence shown here is derived from an EMBL/GenBank/DDBJ whole genome shotgun (WGS) entry which is preliminary data.</text>
</comment>
<reference evidence="1 2" key="1">
    <citation type="submission" date="2023-08" db="EMBL/GenBank/DDBJ databases">
        <title>A Necator americanus chromosomal reference genome.</title>
        <authorList>
            <person name="Ilik V."/>
            <person name="Petrzelkova K.J."/>
            <person name="Pardy F."/>
            <person name="Fuh T."/>
            <person name="Niatou-Singa F.S."/>
            <person name="Gouil Q."/>
            <person name="Baker L."/>
            <person name="Ritchie M.E."/>
            <person name="Jex A.R."/>
            <person name="Gazzola D."/>
            <person name="Li H."/>
            <person name="Toshio Fujiwara R."/>
            <person name="Zhan B."/>
            <person name="Aroian R.V."/>
            <person name="Pafco B."/>
            <person name="Schwarz E.M."/>
        </authorList>
    </citation>
    <scope>NUCLEOTIDE SEQUENCE [LARGE SCALE GENOMIC DNA]</scope>
    <source>
        <strain evidence="1 2">Aroian</strain>
        <tissue evidence="1">Whole animal</tissue>
    </source>
</reference>
<evidence type="ECO:0000313" key="1">
    <source>
        <dbReference type="EMBL" id="KAK6756265.1"/>
    </source>
</evidence>
<keyword evidence="2" id="KW-1185">Reference proteome</keyword>
<name>A0ABR1E0X8_NECAM</name>
<evidence type="ECO:0000313" key="2">
    <source>
        <dbReference type="Proteomes" id="UP001303046"/>
    </source>
</evidence>
<dbReference type="EMBL" id="JAVFWL010000005">
    <property type="protein sequence ID" value="KAK6756265.1"/>
    <property type="molecule type" value="Genomic_DNA"/>
</dbReference>
<sequence>MFKTASEVCTGNQERHESRRLALKIACANGHTEPKLELDDSENGFKKLLVESDEDIMETTENDYIFNDALVMPNVHGDNTALASAASEADSGINRLFVECSGVAGKTRNGDMLIKGSIPRM</sequence>
<organism evidence="1 2">
    <name type="scientific">Necator americanus</name>
    <name type="common">Human hookworm</name>
    <dbReference type="NCBI Taxonomy" id="51031"/>
    <lineage>
        <taxon>Eukaryota</taxon>
        <taxon>Metazoa</taxon>
        <taxon>Ecdysozoa</taxon>
        <taxon>Nematoda</taxon>
        <taxon>Chromadorea</taxon>
        <taxon>Rhabditida</taxon>
        <taxon>Rhabditina</taxon>
        <taxon>Rhabditomorpha</taxon>
        <taxon>Strongyloidea</taxon>
        <taxon>Ancylostomatidae</taxon>
        <taxon>Bunostominae</taxon>
        <taxon>Necator</taxon>
    </lineage>
</organism>
<protein>
    <submittedName>
        <fullName evidence="1">Uncharacterized protein</fullName>
    </submittedName>
</protein>
<accession>A0ABR1E0X8</accession>
<gene>
    <name evidence="1" type="primary">Necator_chrV.g19373</name>
    <name evidence="1" type="ORF">RB195_014581</name>
</gene>
<dbReference type="Proteomes" id="UP001303046">
    <property type="component" value="Unassembled WGS sequence"/>
</dbReference>